<name>A0A6C0J943_9ZZZZ</name>
<organism evidence="1">
    <name type="scientific">viral metagenome</name>
    <dbReference type="NCBI Taxonomy" id="1070528"/>
    <lineage>
        <taxon>unclassified sequences</taxon>
        <taxon>metagenomes</taxon>
        <taxon>organismal metagenomes</taxon>
    </lineage>
</organism>
<sequence>MPEKEIDTSKKVTIKQVNTYSGKKYAISGDIDWNKLQWTFNNL</sequence>
<evidence type="ECO:0000313" key="1">
    <source>
        <dbReference type="EMBL" id="QHU00134.1"/>
    </source>
</evidence>
<protein>
    <submittedName>
        <fullName evidence="1">Uncharacterized protein</fullName>
    </submittedName>
</protein>
<reference evidence="1" key="1">
    <citation type="journal article" date="2020" name="Nature">
        <title>Giant virus diversity and host interactions through global metagenomics.</title>
        <authorList>
            <person name="Schulz F."/>
            <person name="Roux S."/>
            <person name="Paez-Espino D."/>
            <person name="Jungbluth S."/>
            <person name="Walsh D.A."/>
            <person name="Denef V.J."/>
            <person name="McMahon K.D."/>
            <person name="Konstantinidis K.T."/>
            <person name="Eloe-Fadrosh E.A."/>
            <person name="Kyrpides N.C."/>
            <person name="Woyke T."/>
        </authorList>
    </citation>
    <scope>NUCLEOTIDE SEQUENCE</scope>
    <source>
        <strain evidence="1">GVMAG-M-3300025860-12</strain>
    </source>
</reference>
<dbReference type="EMBL" id="MN740323">
    <property type="protein sequence ID" value="QHU00134.1"/>
    <property type="molecule type" value="Genomic_DNA"/>
</dbReference>
<proteinExistence type="predicted"/>
<accession>A0A6C0J943</accession>
<dbReference type="AlphaFoldDB" id="A0A6C0J943"/>